<dbReference type="GO" id="GO:0071949">
    <property type="term" value="F:FAD binding"/>
    <property type="evidence" value="ECO:0007669"/>
    <property type="project" value="InterPro"/>
</dbReference>
<sequence length="473" mass="50230">MRVLLCLQLWIAAISALALRASSIAADLQSLVSSSPVSVELRARWSSYNAPLPSVVVNATSEKDVAAVVKYCAKNKIPFLPQNGGNGWGKTFNLGTNGVLLNLAGLNQVTIAKDKKSAVIGGGAIINDTIRAANAAGALVLTGNCNCVGTLGALLGGGYGNIMGEHGFGVDNVISMRVVTAAGNILTVSSTSNPDLFWALRGAGPNFGVVTSATVKAWPATTQDRTSWLMTLVFAPEQLTQVAQAIQDLPLAPAQNVYLYLTNSGDASNSPAVVVTGFLRKGTEAAGRTAFAPLYALGPLANSSAVTPYTSWNAAGDGFCARNQRKPAYSTTINHMKPETWPEIWDLYTTFQKKPGAQNTAVLIERYNLTQAAAVPAGSTALQEALRREAFAQAIVIPWYDDATYDAEAEAFGAKLRGIWSYSASPTVNPTYINFAHGDEQLQAIYGSALTRLKQLKKTWDPTGAFSQWFMIK</sequence>
<evidence type="ECO:0000313" key="8">
    <source>
        <dbReference type="Proteomes" id="UP000800094"/>
    </source>
</evidence>
<keyword evidence="8" id="KW-1185">Reference proteome</keyword>
<dbReference type="EMBL" id="ML987198">
    <property type="protein sequence ID" value="KAF2246550.1"/>
    <property type="molecule type" value="Genomic_DNA"/>
</dbReference>
<proteinExistence type="inferred from homology"/>
<dbReference type="SUPFAM" id="SSF56176">
    <property type="entry name" value="FAD-binding/transporter-associated domain-like"/>
    <property type="match status" value="1"/>
</dbReference>
<comment type="similarity">
    <text evidence="1">Belongs to the oxygen-dependent FAD-linked oxidoreductase family.</text>
</comment>
<reference evidence="7" key="1">
    <citation type="journal article" date="2020" name="Stud. Mycol.">
        <title>101 Dothideomycetes genomes: a test case for predicting lifestyles and emergence of pathogens.</title>
        <authorList>
            <person name="Haridas S."/>
            <person name="Albert R."/>
            <person name="Binder M."/>
            <person name="Bloem J."/>
            <person name="Labutti K."/>
            <person name="Salamov A."/>
            <person name="Andreopoulos B."/>
            <person name="Baker S."/>
            <person name="Barry K."/>
            <person name="Bills G."/>
            <person name="Bluhm B."/>
            <person name="Cannon C."/>
            <person name="Castanera R."/>
            <person name="Culley D."/>
            <person name="Daum C."/>
            <person name="Ezra D."/>
            <person name="Gonzalez J."/>
            <person name="Henrissat B."/>
            <person name="Kuo A."/>
            <person name="Liang C."/>
            <person name="Lipzen A."/>
            <person name="Lutzoni F."/>
            <person name="Magnuson J."/>
            <person name="Mondo S."/>
            <person name="Nolan M."/>
            <person name="Ohm R."/>
            <person name="Pangilinan J."/>
            <person name="Park H.-J."/>
            <person name="Ramirez L."/>
            <person name="Alfaro M."/>
            <person name="Sun H."/>
            <person name="Tritt A."/>
            <person name="Yoshinaga Y."/>
            <person name="Zwiers L.-H."/>
            <person name="Turgeon B."/>
            <person name="Goodwin S."/>
            <person name="Spatafora J."/>
            <person name="Crous P."/>
            <person name="Grigoriev I."/>
        </authorList>
    </citation>
    <scope>NUCLEOTIDE SEQUENCE</scope>
    <source>
        <strain evidence="7">CBS 122368</strain>
    </source>
</reference>
<evidence type="ECO:0000256" key="5">
    <source>
        <dbReference type="SAM" id="SignalP"/>
    </source>
</evidence>
<dbReference type="Pfam" id="PF08031">
    <property type="entry name" value="BBE"/>
    <property type="match status" value="1"/>
</dbReference>
<dbReference type="PANTHER" id="PTHR42973">
    <property type="entry name" value="BINDING OXIDOREDUCTASE, PUTATIVE (AFU_ORTHOLOGUE AFUA_1G17690)-RELATED"/>
    <property type="match status" value="1"/>
</dbReference>
<dbReference type="RefSeq" id="XP_033681554.1">
    <property type="nucleotide sequence ID" value="XM_033829431.1"/>
</dbReference>
<evidence type="ECO:0000256" key="2">
    <source>
        <dbReference type="ARBA" id="ARBA00022630"/>
    </source>
</evidence>
<evidence type="ECO:0000256" key="1">
    <source>
        <dbReference type="ARBA" id="ARBA00005466"/>
    </source>
</evidence>
<dbReference type="Gene3D" id="3.40.462.20">
    <property type="match status" value="1"/>
</dbReference>
<dbReference type="InterPro" id="IPR006094">
    <property type="entry name" value="Oxid_FAD_bind_N"/>
</dbReference>
<feature type="domain" description="FAD-binding PCMH-type" evidence="6">
    <location>
        <begin position="49"/>
        <end position="220"/>
    </location>
</feature>
<evidence type="ECO:0000313" key="7">
    <source>
        <dbReference type="EMBL" id="KAF2246550.1"/>
    </source>
</evidence>
<keyword evidence="3" id="KW-0274">FAD</keyword>
<dbReference type="InterPro" id="IPR016169">
    <property type="entry name" value="FAD-bd_PCMH_sub2"/>
</dbReference>
<dbReference type="GeneID" id="54582761"/>
<dbReference type="PANTHER" id="PTHR42973:SF7">
    <property type="entry name" value="FAD-BINDING PCMH-TYPE DOMAIN-CONTAINING PROTEIN"/>
    <property type="match status" value="1"/>
</dbReference>
<dbReference type="InterPro" id="IPR016166">
    <property type="entry name" value="FAD-bd_PCMH"/>
</dbReference>
<accession>A0A6A6IAJ0</accession>
<feature type="chain" id="PRO_5025524921" evidence="5">
    <location>
        <begin position="17"/>
        <end position="473"/>
    </location>
</feature>
<keyword evidence="5" id="KW-0732">Signal</keyword>
<dbReference type="Proteomes" id="UP000800094">
    <property type="component" value="Unassembled WGS sequence"/>
</dbReference>
<dbReference type="GO" id="GO:0016491">
    <property type="term" value="F:oxidoreductase activity"/>
    <property type="evidence" value="ECO:0007669"/>
    <property type="project" value="UniProtKB-KW"/>
</dbReference>
<dbReference type="Pfam" id="PF01565">
    <property type="entry name" value="FAD_binding_4"/>
    <property type="match status" value="1"/>
</dbReference>
<evidence type="ECO:0000256" key="4">
    <source>
        <dbReference type="ARBA" id="ARBA00023002"/>
    </source>
</evidence>
<dbReference type="Gene3D" id="3.30.43.10">
    <property type="entry name" value="Uridine Diphospho-n-acetylenolpyruvylglucosamine Reductase, domain 2"/>
    <property type="match status" value="1"/>
</dbReference>
<dbReference type="InterPro" id="IPR036318">
    <property type="entry name" value="FAD-bd_PCMH-like_sf"/>
</dbReference>
<dbReference type="PROSITE" id="PS51387">
    <property type="entry name" value="FAD_PCMH"/>
    <property type="match status" value="1"/>
</dbReference>
<dbReference type="AlphaFoldDB" id="A0A6A6IAJ0"/>
<dbReference type="OrthoDB" id="415825at2759"/>
<keyword evidence="4" id="KW-0560">Oxidoreductase</keyword>
<evidence type="ECO:0000259" key="6">
    <source>
        <dbReference type="PROSITE" id="PS51387"/>
    </source>
</evidence>
<evidence type="ECO:0000256" key="3">
    <source>
        <dbReference type="ARBA" id="ARBA00022827"/>
    </source>
</evidence>
<keyword evidence="2" id="KW-0285">Flavoprotein</keyword>
<dbReference type="InterPro" id="IPR050416">
    <property type="entry name" value="FAD-linked_Oxidoreductase"/>
</dbReference>
<gene>
    <name evidence="7" type="ORF">BU26DRAFT_521004</name>
</gene>
<dbReference type="InterPro" id="IPR016167">
    <property type="entry name" value="FAD-bd_PCMH_sub1"/>
</dbReference>
<dbReference type="InterPro" id="IPR012951">
    <property type="entry name" value="BBE"/>
</dbReference>
<protein>
    <submittedName>
        <fullName evidence="7">FAD binding domain-containing protein</fullName>
    </submittedName>
</protein>
<name>A0A6A6IAJ0_9PLEO</name>
<organism evidence="7 8">
    <name type="scientific">Trematosphaeria pertusa</name>
    <dbReference type="NCBI Taxonomy" id="390896"/>
    <lineage>
        <taxon>Eukaryota</taxon>
        <taxon>Fungi</taxon>
        <taxon>Dikarya</taxon>
        <taxon>Ascomycota</taxon>
        <taxon>Pezizomycotina</taxon>
        <taxon>Dothideomycetes</taxon>
        <taxon>Pleosporomycetidae</taxon>
        <taxon>Pleosporales</taxon>
        <taxon>Massarineae</taxon>
        <taxon>Trematosphaeriaceae</taxon>
        <taxon>Trematosphaeria</taxon>
    </lineage>
</organism>
<feature type="signal peptide" evidence="5">
    <location>
        <begin position="1"/>
        <end position="16"/>
    </location>
</feature>
<dbReference type="Gene3D" id="3.30.465.10">
    <property type="match status" value="1"/>
</dbReference>